<evidence type="ECO:0000313" key="2">
    <source>
        <dbReference type="EMBL" id="CAD7631526.1"/>
    </source>
</evidence>
<accession>A0A7R9L0B3</accession>
<evidence type="ECO:0000313" key="3">
    <source>
        <dbReference type="Proteomes" id="UP000759131"/>
    </source>
</evidence>
<dbReference type="GO" id="GO:0004197">
    <property type="term" value="F:cysteine-type endopeptidase activity"/>
    <property type="evidence" value="ECO:0007669"/>
    <property type="project" value="TreeGrafter"/>
</dbReference>
<dbReference type="Proteomes" id="UP000759131">
    <property type="component" value="Unassembled WGS sequence"/>
</dbReference>
<gene>
    <name evidence="2" type="ORF">OSB1V03_LOCUS11935</name>
</gene>
<evidence type="ECO:0000256" key="1">
    <source>
        <dbReference type="ARBA" id="ARBA00009941"/>
    </source>
</evidence>
<dbReference type="PANTHER" id="PTHR12000:SF42">
    <property type="entry name" value="LEGUMAIN"/>
    <property type="match status" value="1"/>
</dbReference>
<dbReference type="OrthoDB" id="9973749at2759"/>
<dbReference type="PANTHER" id="PTHR12000">
    <property type="entry name" value="HEMOGLOBINASE FAMILY MEMBER"/>
    <property type="match status" value="1"/>
</dbReference>
<comment type="similarity">
    <text evidence="1">Belongs to the peptidase C13 family.</text>
</comment>
<sequence>MFEKLLPKDINIYVTVSSGGDESSYLCWEDDDIGVYLSDPYTAAWLYDSEHKDLTRESLQEQYLYIQYVINKTMDPEWPQHPHQFGDLSIAKLPVSQFMGPKNPPKPLNTGAKAVDNCDAIPSQDVFIYMKQKQILSAKDISEKQRY</sequence>
<keyword evidence="3" id="KW-1185">Reference proteome</keyword>
<dbReference type="Gene3D" id="3.40.50.1460">
    <property type="match status" value="1"/>
</dbReference>
<protein>
    <submittedName>
        <fullName evidence="2">Uncharacterized protein</fullName>
    </submittedName>
</protein>
<dbReference type="EMBL" id="OC864185">
    <property type="protein sequence ID" value="CAD7631526.1"/>
    <property type="molecule type" value="Genomic_DNA"/>
</dbReference>
<dbReference type="GO" id="GO:0051603">
    <property type="term" value="P:proteolysis involved in protein catabolic process"/>
    <property type="evidence" value="ECO:0007669"/>
    <property type="project" value="TreeGrafter"/>
</dbReference>
<dbReference type="EMBL" id="CAJPIZ010009610">
    <property type="protein sequence ID" value="CAG2111956.1"/>
    <property type="molecule type" value="Genomic_DNA"/>
</dbReference>
<proteinExistence type="inferred from homology"/>
<dbReference type="GO" id="GO:0005773">
    <property type="term" value="C:vacuole"/>
    <property type="evidence" value="ECO:0007669"/>
    <property type="project" value="GOC"/>
</dbReference>
<dbReference type="InterPro" id="IPR001096">
    <property type="entry name" value="Peptidase_C13"/>
</dbReference>
<name>A0A7R9L0B3_9ACAR</name>
<reference evidence="2" key="1">
    <citation type="submission" date="2020-11" db="EMBL/GenBank/DDBJ databases">
        <authorList>
            <person name="Tran Van P."/>
        </authorList>
    </citation>
    <scope>NUCLEOTIDE SEQUENCE</scope>
</reference>
<dbReference type="GO" id="GO:0006624">
    <property type="term" value="P:vacuolar protein processing"/>
    <property type="evidence" value="ECO:0007669"/>
    <property type="project" value="TreeGrafter"/>
</dbReference>
<dbReference type="Pfam" id="PF01650">
    <property type="entry name" value="Peptidase_C13"/>
    <property type="match status" value="1"/>
</dbReference>
<dbReference type="AlphaFoldDB" id="A0A7R9L0B3"/>
<organism evidence="2">
    <name type="scientific">Medioppia subpectinata</name>
    <dbReference type="NCBI Taxonomy" id="1979941"/>
    <lineage>
        <taxon>Eukaryota</taxon>
        <taxon>Metazoa</taxon>
        <taxon>Ecdysozoa</taxon>
        <taxon>Arthropoda</taxon>
        <taxon>Chelicerata</taxon>
        <taxon>Arachnida</taxon>
        <taxon>Acari</taxon>
        <taxon>Acariformes</taxon>
        <taxon>Sarcoptiformes</taxon>
        <taxon>Oribatida</taxon>
        <taxon>Brachypylina</taxon>
        <taxon>Oppioidea</taxon>
        <taxon>Oppiidae</taxon>
        <taxon>Medioppia</taxon>
    </lineage>
</organism>